<accession>A0A645I348</accession>
<dbReference type="AlphaFoldDB" id="A0A645I348"/>
<proteinExistence type="predicted"/>
<evidence type="ECO:0000313" key="1">
    <source>
        <dbReference type="EMBL" id="MPN45560.1"/>
    </source>
</evidence>
<gene>
    <name evidence="1" type="ORF">SDC9_193127</name>
</gene>
<organism evidence="1">
    <name type="scientific">bioreactor metagenome</name>
    <dbReference type="NCBI Taxonomy" id="1076179"/>
    <lineage>
        <taxon>unclassified sequences</taxon>
        <taxon>metagenomes</taxon>
        <taxon>ecological metagenomes</taxon>
    </lineage>
</organism>
<sequence>MPLRKRLIERGAVRLVGSLAYQCRLPGHLAATHCALVCTVLRGERLALAIAFVFGPDGHDVRGLHGNLSCMSV</sequence>
<comment type="caution">
    <text evidence="1">The sequence shown here is derived from an EMBL/GenBank/DDBJ whole genome shotgun (WGS) entry which is preliminary data.</text>
</comment>
<name>A0A645I348_9ZZZZ</name>
<protein>
    <submittedName>
        <fullName evidence="1">Uncharacterized protein</fullName>
    </submittedName>
</protein>
<dbReference type="EMBL" id="VSSQ01105553">
    <property type="protein sequence ID" value="MPN45560.1"/>
    <property type="molecule type" value="Genomic_DNA"/>
</dbReference>
<reference evidence="1" key="1">
    <citation type="submission" date="2019-08" db="EMBL/GenBank/DDBJ databases">
        <authorList>
            <person name="Kucharzyk K."/>
            <person name="Murdoch R.W."/>
            <person name="Higgins S."/>
            <person name="Loffler F."/>
        </authorList>
    </citation>
    <scope>NUCLEOTIDE SEQUENCE</scope>
</reference>